<keyword evidence="1 3" id="KW-0238">DNA-binding</keyword>
<name>A0ABS8YI57_9BACL</name>
<dbReference type="PROSITE" id="PS51740">
    <property type="entry name" value="SPOVT_ABRB"/>
    <property type="match status" value="1"/>
</dbReference>
<evidence type="ECO:0000313" key="4">
    <source>
        <dbReference type="Proteomes" id="UP001199916"/>
    </source>
</evidence>
<dbReference type="InterPro" id="IPR007159">
    <property type="entry name" value="SpoVT-AbrB_dom"/>
</dbReference>
<comment type="caution">
    <text evidence="3">The sequence shown here is derived from an EMBL/GenBank/DDBJ whole genome shotgun (WGS) entry which is preliminary data.</text>
</comment>
<dbReference type="Proteomes" id="UP001199916">
    <property type="component" value="Unassembled WGS sequence"/>
</dbReference>
<dbReference type="InterPro" id="IPR052731">
    <property type="entry name" value="B_subtilis_Trans_State_Reg"/>
</dbReference>
<feature type="domain" description="SpoVT-AbrB" evidence="2">
    <location>
        <begin position="5"/>
        <end position="51"/>
    </location>
</feature>
<dbReference type="PANTHER" id="PTHR36432:SF4">
    <property type="entry name" value="TRANSITION STATE REGULATOR ABH-RELATED"/>
    <property type="match status" value="1"/>
</dbReference>
<evidence type="ECO:0000256" key="1">
    <source>
        <dbReference type="PROSITE-ProRule" id="PRU01076"/>
    </source>
</evidence>
<dbReference type="PANTHER" id="PTHR36432">
    <property type="match status" value="1"/>
</dbReference>
<dbReference type="SMART" id="SM00966">
    <property type="entry name" value="SpoVT_AbrB"/>
    <property type="match status" value="1"/>
</dbReference>
<organism evidence="3 4">
    <name type="scientific">Paenibacillus profundus</name>
    <dbReference type="NCBI Taxonomy" id="1173085"/>
    <lineage>
        <taxon>Bacteria</taxon>
        <taxon>Bacillati</taxon>
        <taxon>Bacillota</taxon>
        <taxon>Bacilli</taxon>
        <taxon>Bacillales</taxon>
        <taxon>Paenibacillaceae</taxon>
        <taxon>Paenibacillus</taxon>
    </lineage>
</organism>
<reference evidence="3 4" key="1">
    <citation type="submission" date="2021-11" db="EMBL/GenBank/DDBJ databases">
        <title>Draft genome sequence of Paenibacillus profundus YoMME, a new Gram-positive bacteria with exoelectrogenic properties.</title>
        <authorList>
            <person name="Hubenova Y."/>
            <person name="Hubenova E."/>
            <person name="Manasiev Y."/>
            <person name="Peykov S."/>
            <person name="Mitov M."/>
        </authorList>
    </citation>
    <scope>NUCLEOTIDE SEQUENCE [LARGE SCALE GENOMIC DNA]</scope>
    <source>
        <strain evidence="3 4">YoMME</strain>
    </source>
</reference>
<evidence type="ECO:0000313" key="3">
    <source>
        <dbReference type="EMBL" id="MCE5171605.1"/>
    </source>
</evidence>
<evidence type="ECO:0000259" key="2">
    <source>
        <dbReference type="PROSITE" id="PS51740"/>
    </source>
</evidence>
<dbReference type="Gene3D" id="2.10.260.10">
    <property type="match status" value="1"/>
</dbReference>
<dbReference type="Pfam" id="PF04014">
    <property type="entry name" value="MazE_antitoxin"/>
    <property type="match status" value="1"/>
</dbReference>
<dbReference type="SUPFAM" id="SSF89447">
    <property type="entry name" value="AbrB/MazE/MraZ-like"/>
    <property type="match status" value="1"/>
</dbReference>
<sequence length="150" mass="17218">MKNTGMIRSLDMLGRIVIPAEIRMTRNIEIGDPVEFFISEDNVIVIRKYKSTECTFCRGLDNVIYYKEQFVCQSCITDLKPSFHPHEDIATPLPELPQSTRKNTKASEMKQRLQQAMQQYPNANQKDLALMLGVSASRISQLKKELNAHE</sequence>
<dbReference type="GO" id="GO:0003677">
    <property type="term" value="F:DNA binding"/>
    <property type="evidence" value="ECO:0007669"/>
    <property type="project" value="UniProtKB-KW"/>
</dbReference>
<gene>
    <name evidence="3" type="ORF">LQV63_20160</name>
</gene>
<keyword evidence="4" id="KW-1185">Reference proteome</keyword>
<dbReference type="RefSeq" id="WP_233698026.1">
    <property type="nucleotide sequence ID" value="NZ_JAJNBZ010000019.1"/>
</dbReference>
<accession>A0ABS8YI57</accession>
<dbReference type="EMBL" id="JAJNBZ010000019">
    <property type="protein sequence ID" value="MCE5171605.1"/>
    <property type="molecule type" value="Genomic_DNA"/>
</dbReference>
<dbReference type="InterPro" id="IPR037914">
    <property type="entry name" value="SpoVT-AbrB_sf"/>
</dbReference>
<dbReference type="NCBIfam" id="TIGR01439">
    <property type="entry name" value="lp_hng_hel_AbrB"/>
    <property type="match status" value="1"/>
</dbReference>
<proteinExistence type="predicted"/>
<protein>
    <submittedName>
        <fullName evidence="3">AbrB/MazE/SpoVT family DNA-binding domain-containing protein</fullName>
    </submittedName>
</protein>